<dbReference type="HOGENOM" id="CLU_2782738_0_0_1"/>
<dbReference type="STRING" id="1858805.M5FT37"/>
<name>M5FT37_DACPD</name>
<dbReference type="GeneID" id="63689601"/>
<dbReference type="RefSeq" id="XP_040625432.1">
    <property type="nucleotide sequence ID" value="XM_040774539.1"/>
</dbReference>
<dbReference type="AlphaFoldDB" id="M5FT37"/>
<dbReference type="OrthoDB" id="2273864at2759"/>
<accession>M5FT37</accession>
<dbReference type="EMBL" id="JH795873">
    <property type="protein sequence ID" value="EJT98534.1"/>
    <property type="molecule type" value="Genomic_DNA"/>
</dbReference>
<evidence type="ECO:0000313" key="1">
    <source>
        <dbReference type="EMBL" id="EJT98534.1"/>
    </source>
</evidence>
<dbReference type="GO" id="GO:0003676">
    <property type="term" value="F:nucleic acid binding"/>
    <property type="evidence" value="ECO:0007669"/>
    <property type="project" value="InterPro"/>
</dbReference>
<keyword evidence="2" id="KW-1185">Reference proteome</keyword>
<dbReference type="InterPro" id="IPR036397">
    <property type="entry name" value="RNaseH_sf"/>
</dbReference>
<evidence type="ECO:0000313" key="2">
    <source>
        <dbReference type="Proteomes" id="UP000030653"/>
    </source>
</evidence>
<feature type="non-terminal residue" evidence="1">
    <location>
        <position position="1"/>
    </location>
</feature>
<dbReference type="SUPFAM" id="SSF53098">
    <property type="entry name" value="Ribonuclease H-like"/>
    <property type="match status" value="1"/>
</dbReference>
<organism evidence="1 2">
    <name type="scientific">Dacryopinax primogenitus (strain DJM 731)</name>
    <name type="common">Brown rot fungus</name>
    <dbReference type="NCBI Taxonomy" id="1858805"/>
    <lineage>
        <taxon>Eukaryota</taxon>
        <taxon>Fungi</taxon>
        <taxon>Dikarya</taxon>
        <taxon>Basidiomycota</taxon>
        <taxon>Agaricomycotina</taxon>
        <taxon>Dacrymycetes</taxon>
        <taxon>Dacrymycetales</taxon>
        <taxon>Dacrymycetaceae</taxon>
        <taxon>Dacryopinax</taxon>
    </lineage>
</organism>
<gene>
    <name evidence="1" type="ORF">DACRYDRAFT_43541</name>
</gene>
<evidence type="ECO:0008006" key="3">
    <source>
        <dbReference type="Google" id="ProtNLM"/>
    </source>
</evidence>
<reference evidence="1 2" key="1">
    <citation type="journal article" date="2012" name="Science">
        <title>The Paleozoic origin of enzymatic lignin decomposition reconstructed from 31 fungal genomes.</title>
        <authorList>
            <person name="Floudas D."/>
            <person name="Binder M."/>
            <person name="Riley R."/>
            <person name="Barry K."/>
            <person name="Blanchette R.A."/>
            <person name="Henrissat B."/>
            <person name="Martinez A.T."/>
            <person name="Otillar R."/>
            <person name="Spatafora J.W."/>
            <person name="Yadav J.S."/>
            <person name="Aerts A."/>
            <person name="Benoit I."/>
            <person name="Boyd A."/>
            <person name="Carlson A."/>
            <person name="Copeland A."/>
            <person name="Coutinho P.M."/>
            <person name="de Vries R.P."/>
            <person name="Ferreira P."/>
            <person name="Findley K."/>
            <person name="Foster B."/>
            <person name="Gaskell J."/>
            <person name="Glotzer D."/>
            <person name="Gorecki P."/>
            <person name="Heitman J."/>
            <person name="Hesse C."/>
            <person name="Hori C."/>
            <person name="Igarashi K."/>
            <person name="Jurgens J.A."/>
            <person name="Kallen N."/>
            <person name="Kersten P."/>
            <person name="Kohler A."/>
            <person name="Kuees U."/>
            <person name="Kumar T.K.A."/>
            <person name="Kuo A."/>
            <person name="LaButti K."/>
            <person name="Larrondo L.F."/>
            <person name="Lindquist E."/>
            <person name="Ling A."/>
            <person name="Lombard V."/>
            <person name="Lucas S."/>
            <person name="Lundell T."/>
            <person name="Martin R."/>
            <person name="McLaughlin D.J."/>
            <person name="Morgenstern I."/>
            <person name="Morin E."/>
            <person name="Murat C."/>
            <person name="Nagy L.G."/>
            <person name="Nolan M."/>
            <person name="Ohm R.A."/>
            <person name="Patyshakuliyeva A."/>
            <person name="Rokas A."/>
            <person name="Ruiz-Duenas F.J."/>
            <person name="Sabat G."/>
            <person name="Salamov A."/>
            <person name="Samejima M."/>
            <person name="Schmutz J."/>
            <person name="Slot J.C."/>
            <person name="St John F."/>
            <person name="Stenlid J."/>
            <person name="Sun H."/>
            <person name="Sun S."/>
            <person name="Syed K."/>
            <person name="Tsang A."/>
            <person name="Wiebenga A."/>
            <person name="Young D."/>
            <person name="Pisabarro A."/>
            <person name="Eastwood D.C."/>
            <person name="Martin F."/>
            <person name="Cullen D."/>
            <person name="Grigoriev I.V."/>
            <person name="Hibbett D.S."/>
        </authorList>
    </citation>
    <scope>NUCLEOTIDE SEQUENCE [LARGE SCALE GENOMIC DNA]</scope>
    <source>
        <strain evidence="1 2">DJM-731 SS1</strain>
    </source>
</reference>
<dbReference type="Proteomes" id="UP000030653">
    <property type="component" value="Unassembled WGS sequence"/>
</dbReference>
<proteinExistence type="predicted"/>
<dbReference type="InterPro" id="IPR012337">
    <property type="entry name" value="RNaseH-like_sf"/>
</dbReference>
<sequence length="69" mass="8060">IRWLTTSGYHPCTKGKTEQYNGILELYLKKMNTTGDPTRWNEFLDTALFVTQVKQQTTAKWSPFELLYG</sequence>
<feature type="non-terminal residue" evidence="1">
    <location>
        <position position="69"/>
    </location>
</feature>
<protein>
    <recommendedName>
        <fullName evidence="3">Integrase catalytic domain-containing protein</fullName>
    </recommendedName>
</protein>
<dbReference type="Gene3D" id="3.30.420.10">
    <property type="entry name" value="Ribonuclease H-like superfamily/Ribonuclease H"/>
    <property type="match status" value="1"/>
</dbReference>